<organism evidence="3 4">
    <name type="scientific">Polaromonas aquatica</name>
    <dbReference type="NCBI Taxonomy" id="332657"/>
    <lineage>
        <taxon>Bacteria</taxon>
        <taxon>Pseudomonadati</taxon>
        <taxon>Pseudomonadota</taxon>
        <taxon>Betaproteobacteria</taxon>
        <taxon>Burkholderiales</taxon>
        <taxon>Comamonadaceae</taxon>
        <taxon>Polaromonas</taxon>
    </lineage>
</organism>
<dbReference type="Proteomes" id="UP001596270">
    <property type="component" value="Unassembled WGS sequence"/>
</dbReference>
<evidence type="ECO:0000259" key="2">
    <source>
        <dbReference type="Pfam" id="PF21742"/>
    </source>
</evidence>
<sequence length="84" mass="9851">MTLQFASDLLLWCAMLNYAVLLAWFIAFRFAHAWMRELHSRWFHISDERFDGIHYACMAVYKLGILLFNVVPYVALRILGSHTG</sequence>
<keyword evidence="1" id="KW-0812">Transmembrane</keyword>
<evidence type="ECO:0000313" key="4">
    <source>
        <dbReference type="Proteomes" id="UP001596270"/>
    </source>
</evidence>
<keyword evidence="1" id="KW-1133">Transmembrane helix</keyword>
<feature type="transmembrane region" description="Helical" evidence="1">
    <location>
        <begin position="9"/>
        <end position="32"/>
    </location>
</feature>
<evidence type="ECO:0000313" key="3">
    <source>
        <dbReference type="EMBL" id="MFC6284507.1"/>
    </source>
</evidence>
<feature type="domain" description="DUF6868" evidence="2">
    <location>
        <begin position="1"/>
        <end position="79"/>
    </location>
</feature>
<keyword evidence="4" id="KW-1185">Reference proteome</keyword>
<reference evidence="4" key="1">
    <citation type="journal article" date="2019" name="Int. J. Syst. Evol. Microbiol.">
        <title>The Global Catalogue of Microorganisms (GCM) 10K type strain sequencing project: providing services to taxonomists for standard genome sequencing and annotation.</title>
        <authorList>
            <consortium name="The Broad Institute Genomics Platform"/>
            <consortium name="The Broad Institute Genome Sequencing Center for Infectious Disease"/>
            <person name="Wu L."/>
            <person name="Ma J."/>
        </authorList>
    </citation>
    <scope>NUCLEOTIDE SEQUENCE [LARGE SCALE GENOMIC DNA]</scope>
    <source>
        <strain evidence="4">CCUG 39402</strain>
    </source>
</reference>
<comment type="caution">
    <text evidence="3">The sequence shown here is derived from an EMBL/GenBank/DDBJ whole genome shotgun (WGS) entry which is preliminary data.</text>
</comment>
<keyword evidence="1" id="KW-0472">Membrane</keyword>
<dbReference type="Pfam" id="PF21742">
    <property type="entry name" value="DUF6868"/>
    <property type="match status" value="1"/>
</dbReference>
<gene>
    <name evidence="3" type="ORF">ACFQND_25055</name>
</gene>
<dbReference type="EMBL" id="JBHSRS010000084">
    <property type="protein sequence ID" value="MFC6284507.1"/>
    <property type="molecule type" value="Genomic_DNA"/>
</dbReference>
<protein>
    <submittedName>
        <fullName evidence="3">DUF6868 family protein</fullName>
    </submittedName>
</protein>
<dbReference type="InterPro" id="IPR049220">
    <property type="entry name" value="DUF6868"/>
</dbReference>
<proteinExistence type="predicted"/>
<evidence type="ECO:0000256" key="1">
    <source>
        <dbReference type="SAM" id="Phobius"/>
    </source>
</evidence>
<feature type="transmembrane region" description="Helical" evidence="1">
    <location>
        <begin position="52"/>
        <end position="76"/>
    </location>
</feature>
<accession>A0ABW1U6F9</accession>
<dbReference type="RefSeq" id="WP_371438764.1">
    <property type="nucleotide sequence ID" value="NZ_JBHSRS010000084.1"/>
</dbReference>
<name>A0ABW1U6F9_9BURK</name>